<dbReference type="Pfam" id="PF02413">
    <property type="entry name" value="Caudo_TAP"/>
    <property type="match status" value="1"/>
</dbReference>
<dbReference type="Proteomes" id="UP001304813">
    <property type="component" value="Segment"/>
</dbReference>
<sequence>MKVFYNKETKGFYPESMVDPENIPEGSVEISEELYNSLIEGQNNGKLISHEKDLPELIDPPETTPVMDAEVELFNRRSLANSKITPLQDAEDLGIITEDEASLLKKWKTYRVLLNRVDISKAPNITWPEIPEE</sequence>
<dbReference type="PANTHER" id="PTHR34413">
    <property type="entry name" value="PROPHAGE TAIL FIBER ASSEMBLY PROTEIN HOMOLOG TFAE-RELATED-RELATED"/>
    <property type="match status" value="1"/>
</dbReference>
<accession>A0AA86J4Z9</accession>
<evidence type="ECO:0000256" key="3">
    <source>
        <dbReference type="ARBA" id="ARBA00023138"/>
    </source>
</evidence>
<organism evidence="5 6">
    <name type="scientific">Yersinia phage vB_Yru_GN1</name>
    <dbReference type="NCBI Taxonomy" id="3074381"/>
    <lineage>
        <taxon>Viruses</taxon>
        <taxon>Duplodnaviria</taxon>
        <taxon>Heunggongvirae</taxon>
        <taxon>Uroviricota</taxon>
        <taxon>Caudoviricetes</taxon>
        <taxon>Caudoviricetes incertae sedis</taxon>
        <taxon>Sepahanvirus</taxon>
        <taxon>Sepahanvirus vB-Yru-GN1</taxon>
    </lineage>
</organism>
<evidence type="ECO:0000256" key="1">
    <source>
        <dbReference type="ARBA" id="ARBA00008579"/>
    </source>
</evidence>
<evidence type="ECO:0000313" key="6">
    <source>
        <dbReference type="Proteomes" id="UP001304813"/>
    </source>
</evidence>
<comment type="similarity">
    <text evidence="1">Belongs to the tfa family.</text>
</comment>
<keyword evidence="6" id="KW-1185">Reference proteome</keyword>
<evidence type="ECO:0000256" key="4">
    <source>
        <dbReference type="ARBA" id="ARBA00023186"/>
    </source>
</evidence>
<proteinExistence type="inferred from homology"/>
<evidence type="ECO:0000256" key="2">
    <source>
        <dbReference type="ARBA" id="ARBA00022465"/>
    </source>
</evidence>
<dbReference type="PANTHER" id="PTHR34413:SF2">
    <property type="entry name" value="PROPHAGE TAIL FIBER ASSEMBLY PROTEIN HOMOLOG TFAE-RELATED"/>
    <property type="match status" value="1"/>
</dbReference>
<name>A0AA86J4Z9_9CAUD</name>
<dbReference type="InterPro" id="IPR003458">
    <property type="entry name" value="Phage_T4_Gp38_tail_assem"/>
</dbReference>
<protein>
    <submittedName>
        <fullName evidence="5">Tail fiber assembly protein</fullName>
    </submittedName>
</protein>
<dbReference type="EMBL" id="LC779065">
    <property type="protein sequence ID" value="BES79828.1"/>
    <property type="molecule type" value="Genomic_DNA"/>
</dbReference>
<reference evidence="5 6" key="1">
    <citation type="submission" date="2023-09" db="EMBL/GenBank/DDBJ databases">
        <title>Analysis of phage genome (vB_Yru_GN1) of the bacterium (Yersinia ruckeri).</title>
        <authorList>
            <person name="Ganjoor M.S."/>
            <person name="Bouzari M."/>
            <person name="Soleimani-Delfan A."/>
        </authorList>
    </citation>
    <scope>NUCLEOTIDE SEQUENCE [LARGE SCALE GENOMIC DNA]</scope>
    <source>
        <strain evidence="6">vB_Yru_GN1</strain>
    </source>
</reference>
<keyword evidence="3" id="KW-1246">Viral tail fiber assembly</keyword>
<dbReference type="InterPro" id="IPR051220">
    <property type="entry name" value="TFA_Chaperone"/>
</dbReference>
<dbReference type="GO" id="GO:0098004">
    <property type="term" value="P:virus tail fiber assembly"/>
    <property type="evidence" value="ECO:0007669"/>
    <property type="project" value="UniProtKB-KW"/>
</dbReference>
<keyword evidence="2" id="KW-1188">Viral release from host cell</keyword>
<evidence type="ECO:0000313" key="5">
    <source>
        <dbReference type="EMBL" id="BES79828.1"/>
    </source>
</evidence>
<keyword evidence="4" id="KW-0143">Chaperone</keyword>
<keyword evidence="2" id="KW-1245">Viral tail assembly</keyword>